<feature type="compositionally biased region" description="Low complexity" evidence="1">
    <location>
        <begin position="66"/>
        <end position="87"/>
    </location>
</feature>
<sequence>MPRNPKPIHIGTSLAWRSILQWGALGGIGLAGIGGALWYGTHVPASRAGKPIVLKTPTPSALQQTPPSGTSPASPPVSQSSPSGVPRSSPPSTHPPTPPVSTPPQSSLWASMATIDTHYLTQLVALQHQALPWLTASVANDATVGLNDFNNPIVLNQYHVPPLPPSLAAAGVNPATLPANNSIEGLSSSRVALWQAEADHGPTVAHLSAAQLTTAVNTATQFLLADDGNGCSAVYLQNPFAAWVSGSRTYALTSPAISVGGLTGPQGLFAQRQYVYQAWANVSAATIGFSTPDPQPAGHVVTTVLINNIQVNLVMGGIDQGHEIIGIYPAPPTNVAVDLIQDNGQTRWYVSWASSGETGNPSRVLWTGPAVS</sequence>
<protein>
    <submittedName>
        <fullName evidence="3">Uncharacterized protein</fullName>
    </submittedName>
</protein>
<evidence type="ECO:0000256" key="2">
    <source>
        <dbReference type="SAM" id="Phobius"/>
    </source>
</evidence>
<dbReference type="EMBL" id="CP003179">
    <property type="protein sequence ID" value="AEW04720.1"/>
    <property type="molecule type" value="Genomic_DNA"/>
</dbReference>
<dbReference type="STRING" id="679936.Sulac_1220"/>
<reference evidence="3 4" key="2">
    <citation type="journal article" date="2012" name="Stand. Genomic Sci.">
        <title>Complete genome sequence of the moderately thermophilic mineral-sulfide-oxidizing firmicute Sulfobacillus acidophilus type strain (NAL(T)).</title>
        <authorList>
            <person name="Anderson I."/>
            <person name="Chertkov O."/>
            <person name="Chen A."/>
            <person name="Saunders E."/>
            <person name="Lapidus A."/>
            <person name="Nolan M."/>
            <person name="Lucas S."/>
            <person name="Hammon N."/>
            <person name="Deshpande S."/>
            <person name="Cheng J.F."/>
            <person name="Han C."/>
            <person name="Tapia R."/>
            <person name="Goodwin L.A."/>
            <person name="Pitluck S."/>
            <person name="Liolios K."/>
            <person name="Pagani I."/>
            <person name="Ivanova N."/>
            <person name="Mikhailova N."/>
            <person name="Pati A."/>
            <person name="Palaniappan K."/>
            <person name="Land M."/>
            <person name="Pan C."/>
            <person name="Rohde M."/>
            <person name="Pukall R."/>
            <person name="Goker M."/>
            <person name="Detter J.C."/>
            <person name="Woyke T."/>
            <person name="Bristow J."/>
            <person name="Eisen J.A."/>
            <person name="Markowitz V."/>
            <person name="Hugenholtz P."/>
            <person name="Kyrpides N.C."/>
            <person name="Klenk H.P."/>
            <person name="Mavromatis K."/>
        </authorList>
    </citation>
    <scope>NUCLEOTIDE SEQUENCE [LARGE SCALE GENOMIC DNA]</scope>
    <source>
        <strain evidence="4">ATCC 700253 / DSM 10332 / NAL</strain>
    </source>
</reference>
<dbReference type="Proteomes" id="UP000005439">
    <property type="component" value="Chromosome"/>
</dbReference>
<organism evidence="3 4">
    <name type="scientific">Sulfobacillus acidophilus (strain ATCC 700253 / DSM 10332 / NAL)</name>
    <dbReference type="NCBI Taxonomy" id="679936"/>
    <lineage>
        <taxon>Bacteria</taxon>
        <taxon>Bacillati</taxon>
        <taxon>Bacillota</taxon>
        <taxon>Clostridia</taxon>
        <taxon>Eubacteriales</taxon>
        <taxon>Clostridiales Family XVII. Incertae Sedis</taxon>
        <taxon>Sulfobacillus</taxon>
    </lineage>
</organism>
<evidence type="ECO:0000313" key="3">
    <source>
        <dbReference type="EMBL" id="AEW04720.1"/>
    </source>
</evidence>
<keyword evidence="2" id="KW-1133">Transmembrane helix</keyword>
<keyword evidence="2" id="KW-0812">Transmembrane</keyword>
<dbReference type="HOGENOM" id="CLU_743785_0_0_9"/>
<accession>G8TV80</accession>
<gene>
    <name evidence="3" type="ordered locus">Sulac_1220</name>
</gene>
<keyword evidence="2" id="KW-0472">Membrane</keyword>
<dbReference type="KEGG" id="sap:Sulac_1220"/>
<evidence type="ECO:0000256" key="1">
    <source>
        <dbReference type="SAM" id="MobiDB-lite"/>
    </source>
</evidence>
<feature type="region of interest" description="Disordered" evidence="1">
    <location>
        <begin position="57"/>
        <end position="106"/>
    </location>
</feature>
<feature type="compositionally biased region" description="Pro residues" evidence="1">
    <location>
        <begin position="88"/>
        <end position="102"/>
    </location>
</feature>
<feature type="transmembrane region" description="Helical" evidence="2">
    <location>
        <begin position="20"/>
        <end position="40"/>
    </location>
</feature>
<reference evidence="4" key="1">
    <citation type="submission" date="2011-12" db="EMBL/GenBank/DDBJ databases">
        <title>The complete genome of chromosome of Sulfobacillus acidophilus DSM 10332.</title>
        <authorList>
            <person name="Lucas S."/>
            <person name="Han J."/>
            <person name="Lapidus A."/>
            <person name="Bruce D."/>
            <person name="Goodwin L."/>
            <person name="Pitluck S."/>
            <person name="Peters L."/>
            <person name="Kyrpides N."/>
            <person name="Mavromatis K."/>
            <person name="Ivanova N."/>
            <person name="Mikhailova N."/>
            <person name="Chertkov O."/>
            <person name="Saunders E."/>
            <person name="Detter J.C."/>
            <person name="Tapia R."/>
            <person name="Han C."/>
            <person name="Land M."/>
            <person name="Hauser L."/>
            <person name="Markowitz V."/>
            <person name="Cheng J.-F."/>
            <person name="Hugenholtz P."/>
            <person name="Woyke T."/>
            <person name="Wu D."/>
            <person name="Pukall R."/>
            <person name="Gehrich-Schroeter G."/>
            <person name="Schneider S."/>
            <person name="Klenk H.-P."/>
            <person name="Eisen J.A."/>
        </authorList>
    </citation>
    <scope>NUCLEOTIDE SEQUENCE [LARGE SCALE GENOMIC DNA]</scope>
    <source>
        <strain evidence="4">ATCC 700253 / DSM 10332 / NAL</strain>
    </source>
</reference>
<proteinExistence type="predicted"/>
<dbReference type="PATRIC" id="fig|679936.5.peg.1278"/>
<evidence type="ECO:0000313" key="4">
    <source>
        <dbReference type="Proteomes" id="UP000005439"/>
    </source>
</evidence>
<dbReference type="AlphaFoldDB" id="G8TV80"/>
<name>G8TV80_SULAD</name>
<keyword evidence="4" id="KW-1185">Reference proteome</keyword>